<dbReference type="Pfam" id="PF17921">
    <property type="entry name" value="Integrase_H2C2"/>
    <property type="match status" value="1"/>
</dbReference>
<keyword evidence="4" id="KW-0540">Nuclease</keyword>
<dbReference type="OrthoDB" id="6433871at2759"/>
<evidence type="ECO:0000256" key="6">
    <source>
        <dbReference type="ARBA" id="ARBA00022801"/>
    </source>
</evidence>
<protein>
    <recommendedName>
        <fullName evidence="1">RNA-directed DNA polymerase</fullName>
        <ecNumber evidence="1">2.7.7.49</ecNumber>
    </recommendedName>
</protein>
<keyword evidence="11" id="KW-1185">Reference proteome</keyword>
<evidence type="ECO:0000256" key="3">
    <source>
        <dbReference type="ARBA" id="ARBA00022695"/>
    </source>
</evidence>
<gene>
    <name evidence="10" type="ORF">AVEN_89168_1</name>
</gene>
<dbReference type="InterPro" id="IPR043502">
    <property type="entry name" value="DNA/RNA_pol_sf"/>
</dbReference>
<dbReference type="EC" id="2.7.7.49" evidence="1"/>
<evidence type="ECO:0000256" key="1">
    <source>
        <dbReference type="ARBA" id="ARBA00012493"/>
    </source>
</evidence>
<feature type="domain" description="Integrase zinc-binding" evidence="9">
    <location>
        <begin position="81"/>
        <end position="139"/>
    </location>
</feature>
<organism evidence="10 11">
    <name type="scientific">Araneus ventricosus</name>
    <name type="common">Orbweaver spider</name>
    <name type="synonym">Epeira ventricosa</name>
    <dbReference type="NCBI Taxonomy" id="182803"/>
    <lineage>
        <taxon>Eukaryota</taxon>
        <taxon>Metazoa</taxon>
        <taxon>Ecdysozoa</taxon>
        <taxon>Arthropoda</taxon>
        <taxon>Chelicerata</taxon>
        <taxon>Arachnida</taxon>
        <taxon>Araneae</taxon>
        <taxon>Araneomorphae</taxon>
        <taxon>Entelegynae</taxon>
        <taxon>Araneoidea</taxon>
        <taxon>Araneidae</taxon>
        <taxon>Araneus</taxon>
    </lineage>
</organism>
<reference evidence="10 11" key="1">
    <citation type="journal article" date="2019" name="Sci. Rep.">
        <title>Orb-weaving spider Araneus ventricosus genome elucidates the spidroin gene catalogue.</title>
        <authorList>
            <person name="Kono N."/>
            <person name="Nakamura H."/>
            <person name="Ohtoshi R."/>
            <person name="Moran D.A.P."/>
            <person name="Shinohara A."/>
            <person name="Yoshida Y."/>
            <person name="Fujiwara M."/>
            <person name="Mori M."/>
            <person name="Tomita M."/>
            <person name="Arakawa K."/>
        </authorList>
    </citation>
    <scope>NUCLEOTIDE SEQUENCE [LARGE SCALE GENOMIC DNA]</scope>
</reference>
<dbReference type="Pfam" id="PF17917">
    <property type="entry name" value="RT_RNaseH"/>
    <property type="match status" value="1"/>
</dbReference>
<evidence type="ECO:0000256" key="5">
    <source>
        <dbReference type="ARBA" id="ARBA00022759"/>
    </source>
</evidence>
<dbReference type="Gene3D" id="1.10.340.70">
    <property type="match status" value="1"/>
</dbReference>
<dbReference type="PANTHER" id="PTHR37984">
    <property type="entry name" value="PROTEIN CBG26694"/>
    <property type="match status" value="1"/>
</dbReference>
<comment type="caution">
    <text evidence="10">The sequence shown here is derived from an EMBL/GenBank/DDBJ whole genome shotgun (WGS) entry which is preliminary data.</text>
</comment>
<proteinExistence type="predicted"/>
<evidence type="ECO:0000259" key="9">
    <source>
        <dbReference type="Pfam" id="PF17921"/>
    </source>
</evidence>
<dbReference type="Proteomes" id="UP000499080">
    <property type="component" value="Unassembled WGS sequence"/>
</dbReference>
<accession>A0A4Y2B234</accession>
<evidence type="ECO:0000313" key="11">
    <source>
        <dbReference type="Proteomes" id="UP000499080"/>
    </source>
</evidence>
<feature type="domain" description="Reverse transcriptase RNase H-like" evidence="8">
    <location>
        <begin position="3"/>
        <end position="68"/>
    </location>
</feature>
<dbReference type="GO" id="GO:0004519">
    <property type="term" value="F:endonuclease activity"/>
    <property type="evidence" value="ECO:0007669"/>
    <property type="project" value="UniProtKB-KW"/>
</dbReference>
<keyword evidence="7" id="KW-0695">RNA-directed DNA polymerase</keyword>
<dbReference type="InterPro" id="IPR050951">
    <property type="entry name" value="Retrovirus_Pol_polyprotein"/>
</dbReference>
<evidence type="ECO:0000256" key="4">
    <source>
        <dbReference type="ARBA" id="ARBA00022722"/>
    </source>
</evidence>
<keyword evidence="5" id="KW-0255">Endonuclease</keyword>
<evidence type="ECO:0000259" key="8">
    <source>
        <dbReference type="Pfam" id="PF17917"/>
    </source>
</evidence>
<dbReference type="FunFam" id="1.10.340.70:FF:000001">
    <property type="entry name" value="Retrovirus-related Pol polyprotein from transposon gypsy-like Protein"/>
    <property type="match status" value="1"/>
</dbReference>
<sequence length="187" mass="21580">MEDHPLEYASRLLNSAERNYSTSEREALSDVWALNKLKGYIEGSKITIASDHQPLKWLMKLKSPSGRYSHDSESEEAQLVVPSHERDKILKEHHDSPNAAHYGSDGTYQRIAKRYFWIGMRKFITNFVKNCLDCARFKASNQKPAGLLQTPVQAQRFETIVIDLFSPLPESRNKKKWIFIVEDVATR</sequence>
<dbReference type="GO" id="GO:0016787">
    <property type="term" value="F:hydrolase activity"/>
    <property type="evidence" value="ECO:0007669"/>
    <property type="project" value="UniProtKB-KW"/>
</dbReference>
<keyword evidence="2" id="KW-0808">Transferase</keyword>
<dbReference type="SUPFAM" id="SSF56672">
    <property type="entry name" value="DNA/RNA polymerases"/>
    <property type="match status" value="1"/>
</dbReference>
<keyword evidence="3" id="KW-0548">Nucleotidyltransferase</keyword>
<evidence type="ECO:0000256" key="7">
    <source>
        <dbReference type="ARBA" id="ARBA00022918"/>
    </source>
</evidence>
<dbReference type="EMBL" id="BGPR01000046">
    <property type="protein sequence ID" value="GBL86143.1"/>
    <property type="molecule type" value="Genomic_DNA"/>
</dbReference>
<dbReference type="GO" id="GO:0003964">
    <property type="term" value="F:RNA-directed DNA polymerase activity"/>
    <property type="evidence" value="ECO:0007669"/>
    <property type="project" value="UniProtKB-KW"/>
</dbReference>
<name>A0A4Y2B234_ARAVE</name>
<evidence type="ECO:0000256" key="2">
    <source>
        <dbReference type="ARBA" id="ARBA00022679"/>
    </source>
</evidence>
<dbReference type="InterPro" id="IPR041588">
    <property type="entry name" value="Integrase_H2C2"/>
</dbReference>
<keyword evidence="6" id="KW-0378">Hydrolase</keyword>
<dbReference type="PANTHER" id="PTHR37984:SF15">
    <property type="entry name" value="INTEGRASE CATALYTIC DOMAIN-CONTAINING PROTEIN"/>
    <property type="match status" value="1"/>
</dbReference>
<dbReference type="InterPro" id="IPR041373">
    <property type="entry name" value="RT_RNaseH"/>
</dbReference>
<evidence type="ECO:0000313" key="10">
    <source>
        <dbReference type="EMBL" id="GBL86143.1"/>
    </source>
</evidence>
<dbReference type="AlphaFoldDB" id="A0A4Y2B234"/>